<dbReference type="InterPro" id="IPR003385">
    <property type="entry name" value="Glyco_hydro_77"/>
</dbReference>
<evidence type="ECO:0000256" key="4">
    <source>
        <dbReference type="ARBA" id="ARBA00022676"/>
    </source>
</evidence>
<dbReference type="Gene3D" id="3.20.20.80">
    <property type="entry name" value="Glycosidases"/>
    <property type="match status" value="1"/>
</dbReference>
<evidence type="ECO:0000256" key="7">
    <source>
        <dbReference type="ARBA" id="ARBA00031423"/>
    </source>
</evidence>
<dbReference type="EMBL" id="UINC01226490">
    <property type="protein sequence ID" value="SVE56995.1"/>
    <property type="molecule type" value="Genomic_DNA"/>
</dbReference>
<evidence type="ECO:0000256" key="1">
    <source>
        <dbReference type="ARBA" id="ARBA00000439"/>
    </source>
</evidence>
<dbReference type="Pfam" id="PF02446">
    <property type="entry name" value="Glyco_hydro_77"/>
    <property type="match status" value="1"/>
</dbReference>
<accession>A0A383EL42</accession>
<name>A0A383EL42_9ZZZZ</name>
<dbReference type="PANTHER" id="PTHR32438:SF5">
    <property type="entry name" value="4-ALPHA-GLUCANOTRANSFERASE DPE1, CHLOROPLASTIC_AMYLOPLASTIC"/>
    <property type="match status" value="1"/>
</dbReference>
<evidence type="ECO:0000313" key="9">
    <source>
        <dbReference type="EMBL" id="SVE56995.1"/>
    </source>
</evidence>
<reference evidence="9" key="1">
    <citation type="submission" date="2018-05" db="EMBL/GenBank/DDBJ databases">
        <authorList>
            <person name="Lanie J.A."/>
            <person name="Ng W.-L."/>
            <person name="Kazmierczak K.M."/>
            <person name="Andrzejewski T.M."/>
            <person name="Davidsen T.M."/>
            <person name="Wayne K.J."/>
            <person name="Tettelin H."/>
            <person name="Glass J.I."/>
            <person name="Rusch D."/>
            <person name="Podicherti R."/>
            <person name="Tsui H.-C.T."/>
            <person name="Winkler M.E."/>
        </authorList>
    </citation>
    <scope>NUCLEOTIDE SEQUENCE</scope>
</reference>
<protein>
    <recommendedName>
        <fullName evidence="3">4-alpha-glucanotransferase</fullName>
        <ecNumber evidence="3">2.4.1.25</ecNumber>
    </recommendedName>
    <alternativeName>
        <fullName evidence="7">Amylomaltase</fullName>
    </alternativeName>
    <alternativeName>
        <fullName evidence="8">Disproportionating enzyme</fullName>
    </alternativeName>
</protein>
<keyword evidence="4" id="KW-0328">Glycosyltransferase</keyword>
<keyword evidence="6" id="KW-0119">Carbohydrate metabolism</keyword>
<dbReference type="EC" id="2.4.1.25" evidence="3"/>
<dbReference type="SUPFAM" id="SSF51445">
    <property type="entry name" value="(Trans)glycosidases"/>
    <property type="match status" value="1"/>
</dbReference>
<evidence type="ECO:0000256" key="8">
    <source>
        <dbReference type="ARBA" id="ARBA00031501"/>
    </source>
</evidence>
<dbReference type="PANTHER" id="PTHR32438">
    <property type="entry name" value="4-ALPHA-GLUCANOTRANSFERASE DPE1, CHLOROPLASTIC/AMYLOPLASTIC"/>
    <property type="match status" value="1"/>
</dbReference>
<dbReference type="InterPro" id="IPR017853">
    <property type="entry name" value="GH"/>
</dbReference>
<proteinExistence type="inferred from homology"/>
<evidence type="ECO:0000256" key="3">
    <source>
        <dbReference type="ARBA" id="ARBA00012560"/>
    </source>
</evidence>
<feature type="non-terminal residue" evidence="9">
    <location>
        <position position="193"/>
    </location>
</feature>
<comment type="catalytic activity">
    <reaction evidence="1">
        <text>Transfers a segment of a (1-&gt;4)-alpha-D-glucan to a new position in an acceptor, which may be glucose or a (1-&gt;4)-alpha-D-glucan.</text>
        <dbReference type="EC" id="2.4.1.25"/>
    </reaction>
</comment>
<gene>
    <name evidence="9" type="ORF">METZ01_LOCUS509849</name>
</gene>
<evidence type="ECO:0000256" key="5">
    <source>
        <dbReference type="ARBA" id="ARBA00022679"/>
    </source>
</evidence>
<keyword evidence="5" id="KW-0808">Transferase</keyword>
<dbReference type="GO" id="GO:0004134">
    <property type="term" value="F:4-alpha-glucanotransferase activity"/>
    <property type="evidence" value="ECO:0007669"/>
    <property type="project" value="UniProtKB-EC"/>
</dbReference>
<evidence type="ECO:0000256" key="2">
    <source>
        <dbReference type="ARBA" id="ARBA00005684"/>
    </source>
</evidence>
<dbReference type="AlphaFoldDB" id="A0A383EL42"/>
<dbReference type="GO" id="GO:0005975">
    <property type="term" value="P:carbohydrate metabolic process"/>
    <property type="evidence" value="ECO:0007669"/>
    <property type="project" value="InterPro"/>
</dbReference>
<comment type="similarity">
    <text evidence="2">Belongs to the disproportionating enzyme family.</text>
</comment>
<sequence length="193" mass="21572">MEGTSNFQRGGGILLHPTSLPGPFGIGDLGPSARKFIDFLAESGLTYWQVLPLGPVMDELSPYQSTSAMAGNPYLISPELLMEDGLVSEDRIRKIPDFPERRVDIASVLSWKPQLLKDAWKNFEQGVSSLDQEFERFCEHHSEWLEDFVLFSSLREVTGKKGGRNGMRVGKNESLLLFPKHGSNMLIKFGITV</sequence>
<evidence type="ECO:0000256" key="6">
    <source>
        <dbReference type="ARBA" id="ARBA00023277"/>
    </source>
</evidence>
<organism evidence="9">
    <name type="scientific">marine metagenome</name>
    <dbReference type="NCBI Taxonomy" id="408172"/>
    <lineage>
        <taxon>unclassified sequences</taxon>
        <taxon>metagenomes</taxon>
        <taxon>ecological metagenomes</taxon>
    </lineage>
</organism>